<organism evidence="8 9">
    <name type="scientific">Croceimicrobium hydrocarbonivorans</name>
    <dbReference type="NCBI Taxonomy" id="2761580"/>
    <lineage>
        <taxon>Bacteria</taxon>
        <taxon>Pseudomonadati</taxon>
        <taxon>Bacteroidota</taxon>
        <taxon>Flavobacteriia</taxon>
        <taxon>Flavobacteriales</taxon>
        <taxon>Owenweeksiaceae</taxon>
        <taxon>Croceimicrobium</taxon>
    </lineage>
</organism>
<evidence type="ECO:0000313" key="8">
    <source>
        <dbReference type="EMBL" id="QNR23889.1"/>
    </source>
</evidence>
<proteinExistence type="inferred from homology"/>
<dbReference type="NCBIfam" id="TIGR01280">
    <property type="entry name" value="xseB"/>
    <property type="match status" value="1"/>
</dbReference>
<comment type="similarity">
    <text evidence="1">Belongs to the XseB family.</text>
</comment>
<evidence type="ECO:0000256" key="2">
    <source>
        <dbReference type="ARBA" id="ARBA00022490"/>
    </source>
</evidence>
<feature type="coiled-coil region" evidence="7">
    <location>
        <begin position="6"/>
        <end position="43"/>
    </location>
</feature>
<dbReference type="Gene3D" id="1.10.287.1040">
    <property type="entry name" value="Exonuclease VII, small subunit"/>
    <property type="match status" value="1"/>
</dbReference>
<dbReference type="AlphaFoldDB" id="A0A7H0VDU1"/>
<dbReference type="EC" id="3.1.11.6" evidence="6"/>
<dbReference type="GO" id="GO:0006308">
    <property type="term" value="P:DNA catabolic process"/>
    <property type="evidence" value="ECO:0007669"/>
    <property type="project" value="UniProtKB-UniRule"/>
</dbReference>
<accession>A0A7H0VDU1</accession>
<keyword evidence="7" id="KW-0175">Coiled coil</keyword>
<reference evidence="8 9" key="1">
    <citation type="submission" date="2020-08" db="EMBL/GenBank/DDBJ databases">
        <title>Croceimicrobium hydrocarbonivorans gen. nov., sp. nov., a novel marine bacterium isolated from a bacterial consortium that degrades polyethylene terephthalate.</title>
        <authorList>
            <person name="Liu R."/>
        </authorList>
    </citation>
    <scope>NUCLEOTIDE SEQUENCE [LARGE SCALE GENOMIC DNA]</scope>
    <source>
        <strain evidence="8 9">A20-9</strain>
    </source>
</reference>
<dbReference type="Proteomes" id="UP000516305">
    <property type="component" value="Chromosome"/>
</dbReference>
<evidence type="ECO:0000256" key="4">
    <source>
        <dbReference type="ARBA" id="ARBA00022801"/>
    </source>
</evidence>
<evidence type="ECO:0000256" key="3">
    <source>
        <dbReference type="ARBA" id="ARBA00022722"/>
    </source>
</evidence>
<evidence type="ECO:0000256" key="6">
    <source>
        <dbReference type="NCBIfam" id="TIGR01280"/>
    </source>
</evidence>
<evidence type="ECO:0000256" key="7">
    <source>
        <dbReference type="SAM" id="Coils"/>
    </source>
</evidence>
<evidence type="ECO:0000313" key="9">
    <source>
        <dbReference type="Proteomes" id="UP000516305"/>
    </source>
</evidence>
<evidence type="ECO:0000256" key="1">
    <source>
        <dbReference type="ARBA" id="ARBA00009998"/>
    </source>
</evidence>
<dbReference type="GO" id="GO:0009318">
    <property type="term" value="C:exodeoxyribonuclease VII complex"/>
    <property type="evidence" value="ECO:0007669"/>
    <property type="project" value="UniProtKB-UniRule"/>
</dbReference>
<dbReference type="SUPFAM" id="SSF116842">
    <property type="entry name" value="XseB-like"/>
    <property type="match status" value="1"/>
</dbReference>
<dbReference type="GO" id="GO:0008855">
    <property type="term" value="F:exodeoxyribonuclease VII activity"/>
    <property type="evidence" value="ECO:0007669"/>
    <property type="project" value="UniProtKB-UniRule"/>
</dbReference>
<dbReference type="RefSeq" id="WP_210758425.1">
    <property type="nucleotide sequence ID" value="NZ_CP060139.1"/>
</dbReference>
<keyword evidence="3" id="KW-0540">Nuclease</keyword>
<keyword evidence="5" id="KW-0269">Exonuclease</keyword>
<sequence>MSEAQELNYESAFEELQRIMSALQNEEISVDSLSEKVKRASELLKFCHDKLRDTEKEVGTVIKDLGL</sequence>
<keyword evidence="9" id="KW-1185">Reference proteome</keyword>
<keyword evidence="2" id="KW-0963">Cytoplasm</keyword>
<dbReference type="KEGG" id="chyd:H4K34_16155"/>
<evidence type="ECO:0000256" key="5">
    <source>
        <dbReference type="ARBA" id="ARBA00022839"/>
    </source>
</evidence>
<protein>
    <recommendedName>
        <fullName evidence="6">Exodeoxyribonuclease VII small subunit</fullName>
        <ecNumber evidence="6">3.1.11.6</ecNumber>
    </recommendedName>
</protein>
<dbReference type="InterPro" id="IPR003761">
    <property type="entry name" value="Exonuc_VII_S"/>
</dbReference>
<gene>
    <name evidence="8" type="primary">xseB</name>
    <name evidence="8" type="ORF">H4K34_16155</name>
</gene>
<keyword evidence="4 8" id="KW-0378">Hydrolase</keyword>
<dbReference type="Pfam" id="PF02609">
    <property type="entry name" value="Exonuc_VII_S"/>
    <property type="match status" value="1"/>
</dbReference>
<dbReference type="EMBL" id="CP060139">
    <property type="protein sequence ID" value="QNR23889.1"/>
    <property type="molecule type" value="Genomic_DNA"/>
</dbReference>
<dbReference type="InterPro" id="IPR037004">
    <property type="entry name" value="Exonuc_VII_ssu_sf"/>
</dbReference>
<name>A0A7H0VDU1_9FLAO</name>